<evidence type="ECO:0000256" key="2">
    <source>
        <dbReference type="ARBA" id="ARBA00022448"/>
    </source>
</evidence>
<keyword evidence="5" id="KW-0046">Antibiotic resistance</keyword>
<accession>A0ABU1JD61</accession>
<keyword evidence="4 7" id="KW-0067">ATP-binding</keyword>
<dbReference type="InterPro" id="IPR003439">
    <property type="entry name" value="ABC_transporter-like_ATP-bd"/>
</dbReference>
<evidence type="ECO:0000256" key="1">
    <source>
        <dbReference type="ARBA" id="ARBA00004202"/>
    </source>
</evidence>
<evidence type="ECO:0000256" key="4">
    <source>
        <dbReference type="ARBA" id="ARBA00022840"/>
    </source>
</evidence>
<dbReference type="SMART" id="SM00382">
    <property type="entry name" value="AAA"/>
    <property type="match status" value="1"/>
</dbReference>
<dbReference type="RefSeq" id="WP_309799402.1">
    <property type="nucleotide sequence ID" value="NZ_BAAAHY010000007.1"/>
</dbReference>
<protein>
    <submittedName>
        <fullName evidence="7">ABC-2 type transport system ATP-binding protein</fullName>
    </submittedName>
</protein>
<name>A0ABU1JD61_9MICC</name>
<reference evidence="7 8" key="1">
    <citation type="submission" date="2023-07" db="EMBL/GenBank/DDBJ databases">
        <title>Sequencing the genomes of 1000 actinobacteria strains.</title>
        <authorList>
            <person name="Klenk H.-P."/>
        </authorList>
    </citation>
    <scope>NUCLEOTIDE SEQUENCE [LARGE SCALE GENOMIC DNA]</scope>
    <source>
        <strain evidence="7 8">DSM 14555</strain>
    </source>
</reference>
<comment type="caution">
    <text evidence="7">The sequence shown here is derived from an EMBL/GenBank/DDBJ whole genome shotgun (WGS) entry which is preliminary data.</text>
</comment>
<dbReference type="PANTHER" id="PTHR42711:SF17">
    <property type="entry name" value="ABC TRANSPORTER ATP-BINDING PROTEIN"/>
    <property type="match status" value="1"/>
</dbReference>
<dbReference type="Pfam" id="PF00005">
    <property type="entry name" value="ABC_tran"/>
    <property type="match status" value="1"/>
</dbReference>
<dbReference type="InterPro" id="IPR017871">
    <property type="entry name" value="ABC_transporter-like_CS"/>
</dbReference>
<dbReference type="SUPFAM" id="SSF52540">
    <property type="entry name" value="P-loop containing nucleoside triphosphate hydrolases"/>
    <property type="match status" value="1"/>
</dbReference>
<dbReference type="GO" id="GO:0005524">
    <property type="term" value="F:ATP binding"/>
    <property type="evidence" value="ECO:0007669"/>
    <property type="project" value="UniProtKB-KW"/>
</dbReference>
<comment type="subcellular location">
    <subcellularLocation>
        <location evidence="1">Cell membrane</location>
        <topology evidence="1">Peripheral membrane protein</topology>
    </subcellularLocation>
</comment>
<dbReference type="PANTHER" id="PTHR42711">
    <property type="entry name" value="ABC TRANSPORTER ATP-BINDING PROTEIN"/>
    <property type="match status" value="1"/>
</dbReference>
<evidence type="ECO:0000313" key="8">
    <source>
        <dbReference type="Proteomes" id="UP001185069"/>
    </source>
</evidence>
<keyword evidence="3" id="KW-0547">Nucleotide-binding</keyword>
<dbReference type="CDD" id="cd03230">
    <property type="entry name" value="ABC_DR_subfamily_A"/>
    <property type="match status" value="1"/>
</dbReference>
<dbReference type="Proteomes" id="UP001185069">
    <property type="component" value="Unassembled WGS sequence"/>
</dbReference>
<keyword evidence="2" id="KW-0813">Transport</keyword>
<dbReference type="EMBL" id="JAVDQF010000001">
    <property type="protein sequence ID" value="MDR6270367.1"/>
    <property type="molecule type" value="Genomic_DNA"/>
</dbReference>
<evidence type="ECO:0000259" key="6">
    <source>
        <dbReference type="PROSITE" id="PS50893"/>
    </source>
</evidence>
<keyword evidence="8" id="KW-1185">Reference proteome</keyword>
<evidence type="ECO:0000256" key="3">
    <source>
        <dbReference type="ARBA" id="ARBA00022741"/>
    </source>
</evidence>
<evidence type="ECO:0000256" key="5">
    <source>
        <dbReference type="ARBA" id="ARBA00023251"/>
    </source>
</evidence>
<evidence type="ECO:0000313" key="7">
    <source>
        <dbReference type="EMBL" id="MDR6270367.1"/>
    </source>
</evidence>
<dbReference type="Gene3D" id="3.40.50.300">
    <property type="entry name" value="P-loop containing nucleotide triphosphate hydrolases"/>
    <property type="match status" value="1"/>
</dbReference>
<dbReference type="InterPro" id="IPR050763">
    <property type="entry name" value="ABC_transporter_ATP-binding"/>
</dbReference>
<proteinExistence type="predicted"/>
<dbReference type="InterPro" id="IPR027417">
    <property type="entry name" value="P-loop_NTPase"/>
</dbReference>
<dbReference type="PROSITE" id="PS50893">
    <property type="entry name" value="ABC_TRANSPORTER_2"/>
    <property type="match status" value="1"/>
</dbReference>
<organism evidence="7 8">
    <name type="scientific">Arthrobacter russicus</name>
    <dbReference type="NCBI Taxonomy" id="172040"/>
    <lineage>
        <taxon>Bacteria</taxon>
        <taxon>Bacillati</taxon>
        <taxon>Actinomycetota</taxon>
        <taxon>Actinomycetes</taxon>
        <taxon>Micrococcales</taxon>
        <taxon>Micrococcaceae</taxon>
        <taxon>Arthrobacter</taxon>
    </lineage>
</organism>
<sequence length="294" mass="31098">MSREPMASWESVSKKYRGVPALTEFSLALGPGVHCLLGPNGAGKSTALGILTGVRAASRGTVQVLGKTVVRGGPQTRWLGSVPQSLSFPATLTAREVLGFVAMHYPDPVPLGRIVTELGLQAFLEKHCGGLSGGQRRRLGIACAVIANAPVLILDEPLAGLDIEGRAAVRHLILAQRSAGRCIIMASHDYAEVESTADTVTLVKDGVRLASGSTDSVRGTLALSHVVFNAPEAPAGVTPLGALQRLDDGRFRLTTRYPDQAARILLQALDRPRLQINPSSLEEAVGELLLEPQR</sequence>
<feature type="domain" description="ABC transporter" evidence="6">
    <location>
        <begin position="7"/>
        <end position="230"/>
    </location>
</feature>
<gene>
    <name evidence="7" type="ORF">JOE69_002605</name>
</gene>
<dbReference type="InterPro" id="IPR003593">
    <property type="entry name" value="AAA+_ATPase"/>
</dbReference>
<dbReference type="PROSITE" id="PS00211">
    <property type="entry name" value="ABC_TRANSPORTER_1"/>
    <property type="match status" value="1"/>
</dbReference>